<name>A0AAV4V598_CAEEX</name>
<dbReference type="EMBL" id="BPLR01013984">
    <property type="protein sequence ID" value="GIY65387.1"/>
    <property type="molecule type" value="Genomic_DNA"/>
</dbReference>
<organism evidence="2 3">
    <name type="scientific">Caerostris extrusa</name>
    <name type="common">Bark spider</name>
    <name type="synonym">Caerostris bankana</name>
    <dbReference type="NCBI Taxonomy" id="172846"/>
    <lineage>
        <taxon>Eukaryota</taxon>
        <taxon>Metazoa</taxon>
        <taxon>Ecdysozoa</taxon>
        <taxon>Arthropoda</taxon>
        <taxon>Chelicerata</taxon>
        <taxon>Arachnida</taxon>
        <taxon>Araneae</taxon>
        <taxon>Araneomorphae</taxon>
        <taxon>Entelegynae</taxon>
        <taxon>Araneoidea</taxon>
        <taxon>Araneidae</taxon>
        <taxon>Caerostris</taxon>
    </lineage>
</organism>
<evidence type="ECO:0000256" key="1">
    <source>
        <dbReference type="SAM" id="MobiDB-lite"/>
    </source>
</evidence>
<evidence type="ECO:0000313" key="3">
    <source>
        <dbReference type="Proteomes" id="UP001054945"/>
    </source>
</evidence>
<dbReference type="Proteomes" id="UP001054945">
    <property type="component" value="Unassembled WGS sequence"/>
</dbReference>
<feature type="compositionally biased region" description="Low complexity" evidence="1">
    <location>
        <begin position="140"/>
        <end position="157"/>
    </location>
</feature>
<reference evidence="2 3" key="1">
    <citation type="submission" date="2021-06" db="EMBL/GenBank/DDBJ databases">
        <title>Caerostris extrusa draft genome.</title>
        <authorList>
            <person name="Kono N."/>
            <person name="Arakawa K."/>
        </authorList>
    </citation>
    <scope>NUCLEOTIDE SEQUENCE [LARGE SCALE GENOMIC DNA]</scope>
</reference>
<feature type="region of interest" description="Disordered" evidence="1">
    <location>
        <begin position="90"/>
        <end position="252"/>
    </location>
</feature>
<dbReference type="AlphaFoldDB" id="A0AAV4V598"/>
<feature type="compositionally biased region" description="Low complexity" evidence="1">
    <location>
        <begin position="90"/>
        <end position="105"/>
    </location>
</feature>
<evidence type="ECO:0000313" key="2">
    <source>
        <dbReference type="EMBL" id="GIY65387.1"/>
    </source>
</evidence>
<comment type="caution">
    <text evidence="2">The sequence shown here is derived from an EMBL/GenBank/DDBJ whole genome shotgun (WGS) entry which is preliminary data.</text>
</comment>
<feature type="compositionally biased region" description="Polar residues" evidence="1">
    <location>
        <begin position="190"/>
        <end position="206"/>
    </location>
</feature>
<protein>
    <submittedName>
        <fullName evidence="2">Uncharacterized protein</fullName>
    </submittedName>
</protein>
<proteinExistence type="predicted"/>
<feature type="compositionally biased region" description="Basic and acidic residues" evidence="1">
    <location>
        <begin position="1"/>
        <end position="24"/>
    </location>
</feature>
<sequence>MDGETSKSFEESTVKPVTESKTDRPLLTTFETRLTEDKLSSQSLFETESSVPEKFHLSPLLVIWNPKHHQQFIYLLRRIIHIKKDLKLSSSVTETSSSIPEVTTTKEVTSEAETKIPLLAETTTQKEDEKTMSSESSKAESTTPSTKESVTSEETTTGAEKFTETIENEPSVKTATDFTEESLEEEVPRSSITKLSESTTTRILESSTDRIKSITEEEASAQTTEKAPELITHKDIDLSFQTTESPTKDTETYTREKKLNLLHIDQQNYQQKPIKVSKLHCPY</sequence>
<keyword evidence="3" id="KW-1185">Reference proteome</keyword>
<feature type="region of interest" description="Disordered" evidence="1">
    <location>
        <begin position="1"/>
        <end position="25"/>
    </location>
</feature>
<gene>
    <name evidence="2" type="ORF">CEXT_777241</name>
</gene>
<accession>A0AAV4V598</accession>
<feature type="compositionally biased region" description="Basic and acidic residues" evidence="1">
    <location>
        <begin position="226"/>
        <end position="237"/>
    </location>
</feature>